<dbReference type="InterPro" id="IPR020846">
    <property type="entry name" value="MFS_dom"/>
</dbReference>
<evidence type="ECO:0000313" key="3">
    <source>
        <dbReference type="EMBL" id="GAG99248.1"/>
    </source>
</evidence>
<keyword evidence="1" id="KW-1133">Transmembrane helix</keyword>
<feature type="transmembrane region" description="Helical" evidence="1">
    <location>
        <begin position="47"/>
        <end position="73"/>
    </location>
</feature>
<sequence length="151" mass="16614">VYYLLIIVVGPLAPRIVDRFGGLGWLVGFGSLLSSLGLVFFYNWRSIWAVVLAVVIMGMSHAMTKAPQIALALELSRREIETAGQNVVLSFLRILERVGSIAGLLFSAMMVHIYGYETTIGITGFMVCGAAIFFLLFFMIIRKQSLAYAKG</sequence>
<dbReference type="Pfam" id="PF07690">
    <property type="entry name" value="MFS_1"/>
    <property type="match status" value="1"/>
</dbReference>
<feature type="domain" description="Major facilitator superfamily (MFS) profile" evidence="2">
    <location>
        <begin position="1"/>
        <end position="151"/>
    </location>
</feature>
<keyword evidence="1" id="KW-0812">Transmembrane</keyword>
<dbReference type="AlphaFoldDB" id="X1CT24"/>
<dbReference type="EMBL" id="BART01020032">
    <property type="protein sequence ID" value="GAG99248.1"/>
    <property type="molecule type" value="Genomic_DNA"/>
</dbReference>
<keyword evidence="1" id="KW-0472">Membrane</keyword>
<evidence type="ECO:0000256" key="1">
    <source>
        <dbReference type="SAM" id="Phobius"/>
    </source>
</evidence>
<accession>X1CT24</accession>
<dbReference type="PROSITE" id="PS50850">
    <property type="entry name" value="MFS"/>
    <property type="match status" value="1"/>
</dbReference>
<reference evidence="3" key="1">
    <citation type="journal article" date="2014" name="Front. Microbiol.">
        <title>High frequency of phylogenetically diverse reductive dehalogenase-homologous genes in deep subseafloor sedimentary metagenomes.</title>
        <authorList>
            <person name="Kawai M."/>
            <person name="Futagami T."/>
            <person name="Toyoda A."/>
            <person name="Takaki Y."/>
            <person name="Nishi S."/>
            <person name="Hori S."/>
            <person name="Arai W."/>
            <person name="Tsubouchi T."/>
            <person name="Morono Y."/>
            <person name="Uchiyama I."/>
            <person name="Ito T."/>
            <person name="Fujiyama A."/>
            <person name="Inagaki F."/>
            <person name="Takami H."/>
        </authorList>
    </citation>
    <scope>NUCLEOTIDE SEQUENCE</scope>
    <source>
        <strain evidence="3">Expedition CK06-06</strain>
    </source>
</reference>
<proteinExistence type="predicted"/>
<dbReference type="GO" id="GO:0022857">
    <property type="term" value="F:transmembrane transporter activity"/>
    <property type="evidence" value="ECO:0007669"/>
    <property type="project" value="InterPro"/>
</dbReference>
<dbReference type="SUPFAM" id="SSF103473">
    <property type="entry name" value="MFS general substrate transporter"/>
    <property type="match status" value="1"/>
</dbReference>
<feature type="transmembrane region" description="Helical" evidence="1">
    <location>
        <begin position="120"/>
        <end position="141"/>
    </location>
</feature>
<organism evidence="3">
    <name type="scientific">marine sediment metagenome</name>
    <dbReference type="NCBI Taxonomy" id="412755"/>
    <lineage>
        <taxon>unclassified sequences</taxon>
        <taxon>metagenomes</taxon>
        <taxon>ecological metagenomes</taxon>
    </lineage>
</organism>
<comment type="caution">
    <text evidence="3">The sequence shown here is derived from an EMBL/GenBank/DDBJ whole genome shotgun (WGS) entry which is preliminary data.</text>
</comment>
<gene>
    <name evidence="3" type="ORF">S01H4_37311</name>
</gene>
<protein>
    <recommendedName>
        <fullName evidence="2">Major facilitator superfamily (MFS) profile domain-containing protein</fullName>
    </recommendedName>
</protein>
<dbReference type="InterPro" id="IPR036259">
    <property type="entry name" value="MFS_trans_sf"/>
</dbReference>
<feature type="transmembrane region" description="Helical" evidence="1">
    <location>
        <begin position="20"/>
        <end position="41"/>
    </location>
</feature>
<feature type="non-terminal residue" evidence="3">
    <location>
        <position position="1"/>
    </location>
</feature>
<dbReference type="InterPro" id="IPR011701">
    <property type="entry name" value="MFS"/>
</dbReference>
<name>X1CT24_9ZZZZ</name>
<evidence type="ECO:0000259" key="2">
    <source>
        <dbReference type="PROSITE" id="PS50850"/>
    </source>
</evidence>
<dbReference type="Gene3D" id="1.20.1250.20">
    <property type="entry name" value="MFS general substrate transporter like domains"/>
    <property type="match status" value="1"/>
</dbReference>